<dbReference type="AlphaFoldDB" id="A0A6P9FBS8"/>
<dbReference type="KEGG" id="zca:113932546"/>
<accession>A0A6P9FBS8</accession>
<dbReference type="GeneID" id="113932546"/>
<proteinExistence type="predicted"/>
<organism evidence="2 3">
    <name type="scientific">Zalophus californianus</name>
    <name type="common">California sealion</name>
    <dbReference type="NCBI Taxonomy" id="9704"/>
    <lineage>
        <taxon>Eukaryota</taxon>
        <taxon>Metazoa</taxon>
        <taxon>Chordata</taxon>
        <taxon>Craniata</taxon>
        <taxon>Vertebrata</taxon>
        <taxon>Euteleostomi</taxon>
        <taxon>Mammalia</taxon>
        <taxon>Eutheria</taxon>
        <taxon>Laurasiatheria</taxon>
        <taxon>Carnivora</taxon>
        <taxon>Caniformia</taxon>
        <taxon>Pinnipedia</taxon>
        <taxon>Otariidae</taxon>
        <taxon>Zalophus</taxon>
    </lineage>
</organism>
<dbReference type="Proteomes" id="UP000515165">
    <property type="component" value="Chromosome 10"/>
</dbReference>
<gene>
    <name evidence="3" type="primary">LOC113932546</name>
</gene>
<sequence>MQDQLQKAELNFKLKVAAHERSALDNWVKARFWERKLVQQSRENTYMKHRLHMMRRETPPEGSMRQELMPGRSEIWNRVQRESRPVPRMNSSTSPKKDPEMATVGTDVRGFPRAPRPPPYALPHGAVFTRLHWLWATSASSTWADCGASPTAHSSTTWASVIFRNLWRSRGQQRHPAQEGPTEGPGKYCGCF</sequence>
<dbReference type="OrthoDB" id="9751477at2759"/>
<evidence type="ECO:0000313" key="3">
    <source>
        <dbReference type="RefSeq" id="XP_035577982.1"/>
    </source>
</evidence>
<evidence type="ECO:0000256" key="1">
    <source>
        <dbReference type="SAM" id="MobiDB-lite"/>
    </source>
</evidence>
<protein>
    <submittedName>
        <fullName evidence="3">Transport and Golgi organization protein 1 homolog</fullName>
    </submittedName>
</protein>
<feature type="region of interest" description="Disordered" evidence="1">
    <location>
        <begin position="170"/>
        <end position="192"/>
    </location>
</feature>
<name>A0A6P9FBS8_ZALCA</name>
<dbReference type="RefSeq" id="XP_035577982.1">
    <property type="nucleotide sequence ID" value="XM_035722089.1"/>
</dbReference>
<reference evidence="3" key="1">
    <citation type="submission" date="2025-08" db="UniProtKB">
        <authorList>
            <consortium name="RefSeq"/>
        </authorList>
    </citation>
    <scope>IDENTIFICATION</scope>
    <source>
        <tissue evidence="3">Blood</tissue>
    </source>
</reference>
<evidence type="ECO:0000313" key="2">
    <source>
        <dbReference type="Proteomes" id="UP000515165"/>
    </source>
</evidence>
<keyword evidence="2" id="KW-1185">Reference proteome</keyword>
<feature type="region of interest" description="Disordered" evidence="1">
    <location>
        <begin position="82"/>
        <end position="103"/>
    </location>
</feature>